<feature type="region of interest" description="Disordered" evidence="1">
    <location>
        <begin position="223"/>
        <end position="246"/>
    </location>
</feature>
<gene>
    <name evidence="2" type="ORF">O4H49_08895</name>
</gene>
<feature type="region of interest" description="Disordered" evidence="1">
    <location>
        <begin position="169"/>
        <end position="198"/>
    </location>
</feature>
<name>A0ABT4LIX0_9PROT</name>
<sequence>MGNPGEALRFLWLSALLLLLAGCSTLLSGRDPSGSEAGAEAQTSLTASQIATRGNQPFEPEAVPDLPYPKPKWRPATVPALPPQIANLGLHTENTDLTGERDADVQLLLGKTFLEVKQELGQPVWIRDVYPARVWGYDTQSCSLQVFFYPKLDQAGDYRVLTYEGARLDQKETSSDEPASQKVPALSGGGEPSKPNALGPEEIQACFLQLVNKASLLRELPASNGKQARQPHLNKNGTLLVIPDQR</sequence>
<evidence type="ECO:0000313" key="3">
    <source>
        <dbReference type="Proteomes" id="UP001069802"/>
    </source>
</evidence>
<organism evidence="2 3">
    <name type="scientific">Kiloniella laminariae</name>
    <dbReference type="NCBI Taxonomy" id="454162"/>
    <lineage>
        <taxon>Bacteria</taxon>
        <taxon>Pseudomonadati</taxon>
        <taxon>Pseudomonadota</taxon>
        <taxon>Alphaproteobacteria</taxon>
        <taxon>Rhodospirillales</taxon>
        <taxon>Kiloniellaceae</taxon>
        <taxon>Kiloniella</taxon>
    </lineage>
</organism>
<dbReference type="Proteomes" id="UP001069802">
    <property type="component" value="Unassembled WGS sequence"/>
</dbReference>
<proteinExistence type="predicted"/>
<accession>A0ABT4LIX0</accession>
<evidence type="ECO:0008006" key="4">
    <source>
        <dbReference type="Google" id="ProtNLM"/>
    </source>
</evidence>
<evidence type="ECO:0000256" key="1">
    <source>
        <dbReference type="SAM" id="MobiDB-lite"/>
    </source>
</evidence>
<protein>
    <recommendedName>
        <fullName evidence="4">Lipoprotein</fullName>
    </recommendedName>
</protein>
<dbReference type="EMBL" id="JAPWGY010000002">
    <property type="protein sequence ID" value="MCZ4280890.1"/>
    <property type="molecule type" value="Genomic_DNA"/>
</dbReference>
<evidence type="ECO:0000313" key="2">
    <source>
        <dbReference type="EMBL" id="MCZ4280890.1"/>
    </source>
</evidence>
<keyword evidence="3" id="KW-1185">Reference proteome</keyword>
<comment type="caution">
    <text evidence="2">The sequence shown here is derived from an EMBL/GenBank/DDBJ whole genome shotgun (WGS) entry which is preliminary data.</text>
</comment>
<reference evidence="2" key="1">
    <citation type="submission" date="2022-12" db="EMBL/GenBank/DDBJ databases">
        <title>Bacterial isolates from different developmental stages of Nematostella vectensis.</title>
        <authorList>
            <person name="Fraune S."/>
        </authorList>
    </citation>
    <scope>NUCLEOTIDE SEQUENCE</scope>
    <source>
        <strain evidence="2">G21630-S1</strain>
    </source>
</reference>